<accession>A0A3D9L9Q6</accession>
<dbReference type="PIRSF" id="PIRSF002849">
    <property type="entry name" value="AAA_ATPase_chaperone_MoxR_prd"/>
    <property type="match status" value="1"/>
</dbReference>
<evidence type="ECO:0000259" key="2">
    <source>
        <dbReference type="Pfam" id="PF07726"/>
    </source>
</evidence>
<keyword evidence="5" id="KW-1185">Reference proteome</keyword>
<dbReference type="GO" id="GO:0016887">
    <property type="term" value="F:ATP hydrolysis activity"/>
    <property type="evidence" value="ECO:0007669"/>
    <property type="project" value="InterPro"/>
</dbReference>
<dbReference type="Gene3D" id="1.10.8.80">
    <property type="entry name" value="Magnesium chelatase subunit I, C-Terminal domain"/>
    <property type="match status" value="1"/>
</dbReference>
<protein>
    <submittedName>
        <fullName evidence="4">MoxR-like ATPase</fullName>
    </submittedName>
</protein>
<name>A0A3D9L9Q6_9MICC</name>
<evidence type="ECO:0000256" key="1">
    <source>
        <dbReference type="SAM" id="MobiDB-lite"/>
    </source>
</evidence>
<dbReference type="InterPro" id="IPR011703">
    <property type="entry name" value="ATPase_AAA-3"/>
</dbReference>
<dbReference type="Gene3D" id="3.40.50.300">
    <property type="entry name" value="P-loop containing nucleotide triphosphate hydrolases"/>
    <property type="match status" value="1"/>
</dbReference>
<dbReference type="Pfam" id="PF07726">
    <property type="entry name" value="AAA_3"/>
    <property type="match status" value="1"/>
</dbReference>
<feature type="domain" description="ATPase AAA-3" evidence="2">
    <location>
        <begin position="73"/>
        <end position="202"/>
    </location>
</feature>
<dbReference type="CDD" id="cd00009">
    <property type="entry name" value="AAA"/>
    <property type="match status" value="1"/>
</dbReference>
<dbReference type="PANTHER" id="PTHR42759">
    <property type="entry name" value="MOXR FAMILY PROTEIN"/>
    <property type="match status" value="1"/>
</dbReference>
<dbReference type="AlphaFoldDB" id="A0A3D9L9Q6"/>
<feature type="domain" description="ChlI/MoxR AAA lid" evidence="3">
    <location>
        <begin position="269"/>
        <end position="339"/>
    </location>
</feature>
<dbReference type="Pfam" id="PF17863">
    <property type="entry name" value="AAA_lid_2"/>
    <property type="match status" value="1"/>
</dbReference>
<dbReference type="InterPro" id="IPR027417">
    <property type="entry name" value="P-loop_NTPase"/>
</dbReference>
<reference evidence="4 5" key="1">
    <citation type="submission" date="2018-07" db="EMBL/GenBank/DDBJ databases">
        <title>Sequencing the genomes of 1000 actinobacteria strains.</title>
        <authorList>
            <person name="Klenk H.-P."/>
        </authorList>
    </citation>
    <scope>NUCLEOTIDE SEQUENCE [LARGE SCALE GENOMIC DNA]</scope>
    <source>
        <strain evidence="4 5">DSM 14442</strain>
    </source>
</reference>
<dbReference type="PANTHER" id="PTHR42759:SF5">
    <property type="entry name" value="METHANOL DEHYDROGENASE REGULATOR"/>
    <property type="match status" value="1"/>
</dbReference>
<feature type="region of interest" description="Disordered" evidence="1">
    <location>
        <begin position="1"/>
        <end position="31"/>
    </location>
</feature>
<dbReference type="InterPro" id="IPR041628">
    <property type="entry name" value="ChlI/MoxR_AAA_lid"/>
</dbReference>
<dbReference type="InterPro" id="IPR050764">
    <property type="entry name" value="CbbQ/NirQ/NorQ/GpvN"/>
</dbReference>
<evidence type="ECO:0000259" key="3">
    <source>
        <dbReference type="Pfam" id="PF17863"/>
    </source>
</evidence>
<sequence>MDVSTAMQEHEDGAGQQPEDGPGSDPRQDASWAAGGERLTATTRAMLDAMDSVVDGKHQAVRTALLVLLAGGHLLVEDVPGVGKTLLARALARTVGGVVNRIQFTPDLLPGDVTGVSVFNQDRHTFEFRPGAVFANIVIGDEINRASAKTQSALLECMEEHQVTVDGTTHRLEEPFMVVATQNPVESEGTYPLPEAQRDRFMARITMGYPDPEAELQMLRTHQGPLPSSAPVNRLAPVTTTEEVLQMIEAVSRVHVSEAVARYVIDLGRASREHPDVLVGASPRSLLQLLRAAKAEAAISGRSFTTPQDVAGAVPVVFPHRLMLRRRSTQEAAQADATTQRILHSVPVPAGP</sequence>
<dbReference type="Proteomes" id="UP000256727">
    <property type="component" value="Unassembled WGS sequence"/>
</dbReference>
<evidence type="ECO:0000313" key="5">
    <source>
        <dbReference type="Proteomes" id="UP000256727"/>
    </source>
</evidence>
<evidence type="ECO:0000313" key="4">
    <source>
        <dbReference type="EMBL" id="REE02376.1"/>
    </source>
</evidence>
<gene>
    <name evidence="4" type="ORF">C8E99_0144</name>
</gene>
<comment type="caution">
    <text evidence="4">The sequence shown here is derived from an EMBL/GenBank/DDBJ whole genome shotgun (WGS) entry which is preliminary data.</text>
</comment>
<dbReference type="GO" id="GO:0005524">
    <property type="term" value="F:ATP binding"/>
    <property type="evidence" value="ECO:0007669"/>
    <property type="project" value="InterPro"/>
</dbReference>
<dbReference type="SUPFAM" id="SSF52540">
    <property type="entry name" value="P-loop containing nucleoside triphosphate hydrolases"/>
    <property type="match status" value="1"/>
</dbReference>
<organism evidence="4 5">
    <name type="scientific">Citricoccus muralis</name>
    <dbReference type="NCBI Taxonomy" id="169134"/>
    <lineage>
        <taxon>Bacteria</taxon>
        <taxon>Bacillati</taxon>
        <taxon>Actinomycetota</taxon>
        <taxon>Actinomycetes</taxon>
        <taxon>Micrococcales</taxon>
        <taxon>Micrococcaceae</taxon>
        <taxon>Citricoccus</taxon>
    </lineage>
</organism>
<proteinExistence type="predicted"/>
<dbReference type="EMBL" id="QREH01000001">
    <property type="protein sequence ID" value="REE02376.1"/>
    <property type="molecule type" value="Genomic_DNA"/>
</dbReference>